<evidence type="ECO:0000256" key="5">
    <source>
        <dbReference type="ARBA" id="ARBA00022989"/>
    </source>
</evidence>
<evidence type="ECO:0000313" key="9">
    <source>
        <dbReference type="Proteomes" id="UP000315496"/>
    </source>
</evidence>
<dbReference type="GO" id="GO:0015297">
    <property type="term" value="F:antiporter activity"/>
    <property type="evidence" value="ECO:0007669"/>
    <property type="project" value="InterPro"/>
</dbReference>
<keyword evidence="6 7" id="KW-0472">Membrane</keyword>
<dbReference type="OrthoDB" id="10251135at2759"/>
<feature type="transmembrane region" description="Helical" evidence="7">
    <location>
        <begin position="136"/>
        <end position="159"/>
    </location>
</feature>
<feature type="transmembrane region" description="Helical" evidence="7">
    <location>
        <begin position="196"/>
        <end position="219"/>
    </location>
</feature>
<evidence type="ECO:0000256" key="7">
    <source>
        <dbReference type="SAM" id="Phobius"/>
    </source>
</evidence>
<keyword evidence="4 7" id="KW-0812">Transmembrane</keyword>
<evidence type="ECO:0000256" key="2">
    <source>
        <dbReference type="ARBA" id="ARBA00010199"/>
    </source>
</evidence>
<dbReference type="PANTHER" id="PTHR43823">
    <property type="entry name" value="SPORULATION PROTEIN YKVU"/>
    <property type="match status" value="1"/>
</dbReference>
<comment type="caution">
    <text evidence="8">The sequence shown here is derived from an EMBL/GenBank/DDBJ whole genome shotgun (WGS) entry which is preliminary data.</text>
</comment>
<accession>A0A4Z1SW63</accession>
<reference evidence="8 9" key="1">
    <citation type="submission" date="2019-05" db="EMBL/GenBank/DDBJ databases">
        <title>The compact genome of Giardia muris reveals important steps in the evolution of intestinal protozoan parasites.</title>
        <authorList>
            <person name="Xu F."/>
            <person name="Jimenez-Gonzalez A."/>
            <person name="Einarsson E."/>
            <person name="Astvaldsson A."/>
            <person name="Peirasmaki D."/>
            <person name="Eckmann L."/>
            <person name="Andersson J.O."/>
            <person name="Svard S.G."/>
            <person name="Jerlstrom-Hultqvist J."/>
        </authorList>
    </citation>
    <scope>NUCLEOTIDE SEQUENCE [LARGE SCALE GENOMIC DNA]</scope>
    <source>
        <strain evidence="8 9">Roberts-Thomson</strain>
    </source>
</reference>
<keyword evidence="5 7" id="KW-1133">Transmembrane helix</keyword>
<dbReference type="AlphaFoldDB" id="A0A4Z1SW63"/>
<dbReference type="GO" id="GO:0005886">
    <property type="term" value="C:plasma membrane"/>
    <property type="evidence" value="ECO:0007669"/>
    <property type="project" value="UniProtKB-SubCell"/>
</dbReference>
<evidence type="ECO:0000256" key="4">
    <source>
        <dbReference type="ARBA" id="ARBA00022692"/>
    </source>
</evidence>
<feature type="transmembrane region" description="Helical" evidence="7">
    <location>
        <begin position="440"/>
        <end position="462"/>
    </location>
</feature>
<comment type="subcellular location">
    <subcellularLocation>
        <location evidence="1">Cell membrane</location>
        <topology evidence="1">Multi-pass membrane protein</topology>
    </subcellularLocation>
</comment>
<dbReference type="GO" id="GO:0042910">
    <property type="term" value="F:xenobiotic transmembrane transporter activity"/>
    <property type="evidence" value="ECO:0007669"/>
    <property type="project" value="InterPro"/>
</dbReference>
<feature type="transmembrane region" description="Helical" evidence="7">
    <location>
        <begin position="12"/>
        <end position="35"/>
    </location>
</feature>
<dbReference type="EMBL" id="VDLU01000001">
    <property type="protein sequence ID" value="TNJ29830.1"/>
    <property type="molecule type" value="Genomic_DNA"/>
</dbReference>
<gene>
    <name evidence="8" type="ORF">GMRT_15505</name>
</gene>
<evidence type="ECO:0000256" key="6">
    <source>
        <dbReference type="ARBA" id="ARBA00023136"/>
    </source>
</evidence>
<organism evidence="8 9">
    <name type="scientific">Giardia muris</name>
    <dbReference type="NCBI Taxonomy" id="5742"/>
    <lineage>
        <taxon>Eukaryota</taxon>
        <taxon>Metamonada</taxon>
        <taxon>Diplomonadida</taxon>
        <taxon>Hexamitidae</taxon>
        <taxon>Giardiinae</taxon>
        <taxon>Giardia</taxon>
    </lineage>
</organism>
<feature type="transmembrane region" description="Helical" evidence="7">
    <location>
        <begin position="341"/>
        <end position="364"/>
    </location>
</feature>
<proteinExistence type="inferred from homology"/>
<feature type="transmembrane region" description="Helical" evidence="7">
    <location>
        <begin position="384"/>
        <end position="404"/>
    </location>
</feature>
<feature type="transmembrane region" description="Helical" evidence="7">
    <location>
        <begin position="61"/>
        <end position="84"/>
    </location>
</feature>
<keyword evidence="3" id="KW-1003">Cell membrane</keyword>
<dbReference type="PANTHER" id="PTHR43823:SF3">
    <property type="entry name" value="MULTIDRUG EXPORT PROTEIN MEPA"/>
    <property type="match status" value="1"/>
</dbReference>
<protein>
    <submittedName>
        <fullName evidence="8">Na+ driven multidrug efflux pump</fullName>
    </submittedName>
</protein>
<dbReference type="Pfam" id="PF01554">
    <property type="entry name" value="MatE"/>
    <property type="match status" value="2"/>
</dbReference>
<dbReference type="InterPro" id="IPR002528">
    <property type="entry name" value="MATE_fam"/>
</dbReference>
<dbReference type="InterPro" id="IPR051327">
    <property type="entry name" value="MATE_MepA_subfamily"/>
</dbReference>
<evidence type="ECO:0000313" key="8">
    <source>
        <dbReference type="EMBL" id="TNJ29830.1"/>
    </source>
</evidence>
<dbReference type="Proteomes" id="UP000315496">
    <property type="component" value="Chromosome 1"/>
</dbReference>
<comment type="similarity">
    <text evidence="2">Belongs to the multi antimicrobial extrusion (MATE) (TC 2.A.66.1) family.</text>
</comment>
<name>A0A4Z1SW63_GIAMU</name>
<feature type="transmembrane region" description="Helical" evidence="7">
    <location>
        <begin position="96"/>
        <end position="116"/>
    </location>
</feature>
<evidence type="ECO:0000256" key="3">
    <source>
        <dbReference type="ARBA" id="ARBA00022475"/>
    </source>
</evidence>
<sequence length="510" mass="55163">MTVDRLGKDGILSLICKISVPTTVAMIATALYSIVDSAFIGRYVGSEGLAAASILSPIEAIVLPAGALFIGVGSVSIISPAIGAHDYALVDRIMSYLLLLSIIYTILIPVIFVPLMELMVRGLGAATEQIVKYAVQYGQVSFGTGPFCYMFAVGMLPLLRCENRAFLAMWLQLAAALINIIVDAIIYVSTTSLGTLPAAISTTIGLGSLSIVTIFILAFPKKGSVLKLSLKLKPFSCAVIGKIMWLGCPQLINTIPQNLGSVLSNLLIKKLDLSVKYPNSTPDQLDTIAGYYQASYGLVSRIGFLTYMPLNGIYQGYLSIVGYNLGAKLYKRVYEILWKTLLVMMVLIVVLVIIIETCIPWIVLLFIDGNNVELKEIAVRSIRVALSGYVMFPLVFLPAGLAQMENRAITALCIQSLRSVLNIAFQCLFPLVFIKNNPETIVYGYPTGDVIGGLVGMGFLIYKCLHYRKLGMQSSETAIPSSEEMTTVQTHESIFVGASGECTSPEALNP</sequence>
<evidence type="ECO:0000256" key="1">
    <source>
        <dbReference type="ARBA" id="ARBA00004651"/>
    </source>
</evidence>
<dbReference type="VEuPathDB" id="GiardiaDB:GMRT_15505"/>
<keyword evidence="9" id="KW-1185">Reference proteome</keyword>
<feature type="transmembrane region" description="Helical" evidence="7">
    <location>
        <begin position="166"/>
        <end position="190"/>
    </location>
</feature>